<dbReference type="InterPro" id="IPR050491">
    <property type="entry name" value="AmpC-like"/>
</dbReference>
<proteinExistence type="predicted"/>
<feature type="transmembrane region" description="Helical" evidence="1">
    <location>
        <begin position="414"/>
        <end position="434"/>
    </location>
</feature>
<dbReference type="InterPro" id="IPR001466">
    <property type="entry name" value="Beta-lactam-related"/>
</dbReference>
<evidence type="ECO:0000259" key="2">
    <source>
        <dbReference type="Pfam" id="PF00144"/>
    </source>
</evidence>
<dbReference type="PANTHER" id="PTHR46825:SF8">
    <property type="entry name" value="BETA-LACTAMASE-RELATED"/>
    <property type="match status" value="1"/>
</dbReference>
<dbReference type="Gene3D" id="3.40.710.10">
    <property type="entry name" value="DD-peptidase/beta-lactamase superfamily"/>
    <property type="match status" value="1"/>
</dbReference>
<dbReference type="Pfam" id="PF00144">
    <property type="entry name" value="Beta-lactamase"/>
    <property type="match status" value="1"/>
</dbReference>
<keyword evidence="4" id="KW-1185">Reference proteome</keyword>
<protein>
    <submittedName>
        <fullName evidence="3">CubicO group peptidase (Beta-lactamase class C family)</fullName>
    </submittedName>
</protein>
<sequence length="493" mass="50043">MTDTARTAAPAIPPATPAGARRRGVLLVSAALVGGLLLGLAVGPHEPRADEPSGDPELAADLERAFGDPRGFGAVTAARVRDGAVAVAGLGDTGVVPGPDTRYEPGSIVKTFTGMLLADGIERGELRLTDRLGTWLPELGGSPAGSVTLQELATHSSGLPSVPPATAAASVGPVLAHENPYGVPTAQLIDDARATPLGEHGTYAYSNLGMSLLGHAEARAAGAPDWPTLLRTRLLDPLGMTATRITVDGPDPAVVPMLSNGWRAPSWWGEGFAPSGTSATTTVTDLARFAEAVLAGRAPGTAALEPIAPAGGSGEIGLAWHVTEVGDRTVTWHNGGTGGHRALLVLDRERGEAVVVLNNTDRWVDEQGMALLLDTSSTTGPATAPAIWVTAAIGLLMLVGSAVSLLRTGSRTRLVGAVLLGGSALVLLLTQGPWAVVPGAVWAALAAGWVACAVLGLRRWPVLPAGSGGWRRIGDGAVVLLGGALLAAVAWMA</sequence>
<dbReference type="SUPFAM" id="SSF56601">
    <property type="entry name" value="beta-lactamase/transpeptidase-like"/>
    <property type="match status" value="1"/>
</dbReference>
<evidence type="ECO:0000313" key="4">
    <source>
        <dbReference type="Proteomes" id="UP001519295"/>
    </source>
</evidence>
<dbReference type="PROSITE" id="PS51318">
    <property type="entry name" value="TAT"/>
    <property type="match status" value="1"/>
</dbReference>
<evidence type="ECO:0000313" key="3">
    <source>
        <dbReference type="EMBL" id="MBP2370761.1"/>
    </source>
</evidence>
<dbReference type="PANTHER" id="PTHR46825">
    <property type="entry name" value="D-ALANYL-D-ALANINE-CARBOXYPEPTIDASE/ENDOPEPTIDASE AMPH"/>
    <property type="match status" value="1"/>
</dbReference>
<keyword evidence="1" id="KW-1133">Transmembrane helix</keyword>
<feature type="transmembrane region" description="Helical" evidence="1">
    <location>
        <begin position="440"/>
        <end position="461"/>
    </location>
</feature>
<evidence type="ECO:0000256" key="1">
    <source>
        <dbReference type="SAM" id="Phobius"/>
    </source>
</evidence>
<organism evidence="3 4">
    <name type="scientific">Pseudonocardia parietis</name>
    <dbReference type="NCBI Taxonomy" id="570936"/>
    <lineage>
        <taxon>Bacteria</taxon>
        <taxon>Bacillati</taxon>
        <taxon>Actinomycetota</taxon>
        <taxon>Actinomycetes</taxon>
        <taxon>Pseudonocardiales</taxon>
        <taxon>Pseudonocardiaceae</taxon>
        <taxon>Pseudonocardia</taxon>
    </lineage>
</organism>
<reference evidence="3 4" key="1">
    <citation type="submission" date="2021-03" db="EMBL/GenBank/DDBJ databases">
        <title>Sequencing the genomes of 1000 actinobacteria strains.</title>
        <authorList>
            <person name="Klenk H.-P."/>
        </authorList>
    </citation>
    <scope>NUCLEOTIDE SEQUENCE [LARGE SCALE GENOMIC DNA]</scope>
    <source>
        <strain evidence="3 4">DSM 45256</strain>
    </source>
</reference>
<dbReference type="Proteomes" id="UP001519295">
    <property type="component" value="Unassembled WGS sequence"/>
</dbReference>
<feature type="transmembrane region" description="Helical" evidence="1">
    <location>
        <begin position="473"/>
        <end position="492"/>
    </location>
</feature>
<feature type="transmembrane region" description="Helical" evidence="1">
    <location>
        <begin position="24"/>
        <end position="43"/>
    </location>
</feature>
<gene>
    <name evidence="3" type="ORF">JOF36_006457</name>
</gene>
<dbReference type="RefSeq" id="WP_210034275.1">
    <property type="nucleotide sequence ID" value="NZ_JAGINU010000001.1"/>
</dbReference>
<accession>A0ABS4W3L3</accession>
<dbReference type="InterPro" id="IPR012338">
    <property type="entry name" value="Beta-lactam/transpept-like"/>
</dbReference>
<keyword evidence="1" id="KW-0812">Transmembrane</keyword>
<comment type="caution">
    <text evidence="3">The sequence shown here is derived from an EMBL/GenBank/DDBJ whole genome shotgun (WGS) entry which is preliminary data.</text>
</comment>
<feature type="transmembrane region" description="Helical" evidence="1">
    <location>
        <begin position="386"/>
        <end position="407"/>
    </location>
</feature>
<keyword evidence="1" id="KW-0472">Membrane</keyword>
<dbReference type="EMBL" id="JAGINU010000001">
    <property type="protein sequence ID" value="MBP2370761.1"/>
    <property type="molecule type" value="Genomic_DNA"/>
</dbReference>
<feature type="domain" description="Beta-lactamase-related" evidence="2">
    <location>
        <begin position="60"/>
        <end position="367"/>
    </location>
</feature>
<name>A0ABS4W3L3_9PSEU</name>
<dbReference type="InterPro" id="IPR006311">
    <property type="entry name" value="TAT_signal"/>
</dbReference>